<organism evidence="1 2">
    <name type="scientific">Panagrolaimus sp. PS1159</name>
    <dbReference type="NCBI Taxonomy" id="55785"/>
    <lineage>
        <taxon>Eukaryota</taxon>
        <taxon>Metazoa</taxon>
        <taxon>Ecdysozoa</taxon>
        <taxon>Nematoda</taxon>
        <taxon>Chromadorea</taxon>
        <taxon>Rhabditida</taxon>
        <taxon>Tylenchina</taxon>
        <taxon>Panagrolaimomorpha</taxon>
        <taxon>Panagrolaimoidea</taxon>
        <taxon>Panagrolaimidae</taxon>
        <taxon>Panagrolaimus</taxon>
    </lineage>
</organism>
<proteinExistence type="predicted"/>
<protein>
    <submittedName>
        <fullName evidence="2">Uncharacterized protein</fullName>
    </submittedName>
</protein>
<sequence length="358" mass="38914">MFAKFINIYKEEPFYKFCEDDNINGCMRLMIKNKIEFPQTSDGFSKLIEIYAKDRANNVSDENKLKHICHFMRVAFPILGTSIDNKSSTETSAKGDGYETALETLNDNPLQPSEEIDDVNATPKAGTPIAPHEDGPVDPFDEPVSLCNEEIETIQAHLAAHSEAKKSDNFCARKKTHADVSVSPNSGENTQNDSDVSVLSLGQVVDSMSLEQDGGRGLITPVFQKPVEPPISNTSRNRIRRSVPLPRRVLLNVPSTVAQPLACEPKPVVTPTIQKSSSEISNGSGIAPVMNGNVSTPKSVAATNEIHKTPSGPGIAPPMSGNTSVASSSSTRRTRFTGPAADEKLRQREEAEKQLQKV</sequence>
<accession>A0AC35FJW5</accession>
<dbReference type="Proteomes" id="UP000887580">
    <property type="component" value="Unplaced"/>
</dbReference>
<evidence type="ECO:0000313" key="2">
    <source>
        <dbReference type="WBParaSite" id="PS1159_v2.g18171.t1"/>
    </source>
</evidence>
<reference evidence="2" key="1">
    <citation type="submission" date="2022-11" db="UniProtKB">
        <authorList>
            <consortium name="WormBaseParasite"/>
        </authorList>
    </citation>
    <scope>IDENTIFICATION</scope>
</reference>
<dbReference type="WBParaSite" id="PS1159_v2.g18171.t1">
    <property type="protein sequence ID" value="PS1159_v2.g18171.t1"/>
    <property type="gene ID" value="PS1159_v2.g18171"/>
</dbReference>
<name>A0AC35FJW5_9BILA</name>
<evidence type="ECO:0000313" key="1">
    <source>
        <dbReference type="Proteomes" id="UP000887580"/>
    </source>
</evidence>